<sequence>MKDLSLDALRLFLAVADAGRLEPAARATGVSAPTLSRRMAALERQLGARLFERGAQGYRLTAHGRDLAEQAADLRGFATRLDRFAAAEAVPRVRITAGLWTSRLLARHLPAKRAGWVPEMLASNAQVDIARREADIGVRNRRPDQPWLAGRVTATIRYAVFAVHDGIEGYIALPRGAATAPSERWLRETHAGAITTTASDMGLAREMARAGIGRVVLPIFAAGGLVQIGAEIDALAHEEWLVAHHDARHDPPVRAALETVAAILTDVTLRP</sequence>
<feature type="domain" description="HTH lysR-type" evidence="5">
    <location>
        <begin position="4"/>
        <end position="61"/>
    </location>
</feature>
<name>A0A1I2CEA1_9RHOB</name>
<evidence type="ECO:0000256" key="3">
    <source>
        <dbReference type="ARBA" id="ARBA00023125"/>
    </source>
</evidence>
<dbReference type="PANTHER" id="PTHR30579">
    <property type="entry name" value="TRANSCRIPTIONAL REGULATOR"/>
    <property type="match status" value="1"/>
</dbReference>
<dbReference type="GO" id="GO:0003700">
    <property type="term" value="F:DNA-binding transcription factor activity"/>
    <property type="evidence" value="ECO:0007669"/>
    <property type="project" value="InterPro"/>
</dbReference>
<dbReference type="EMBL" id="FOMS01000013">
    <property type="protein sequence ID" value="SFE66143.1"/>
    <property type="molecule type" value="Genomic_DNA"/>
</dbReference>
<dbReference type="InterPro" id="IPR036390">
    <property type="entry name" value="WH_DNA-bd_sf"/>
</dbReference>
<organism evidence="6 7">
    <name type="scientific">Roseivivax sediminis</name>
    <dbReference type="NCBI Taxonomy" id="936889"/>
    <lineage>
        <taxon>Bacteria</taxon>
        <taxon>Pseudomonadati</taxon>
        <taxon>Pseudomonadota</taxon>
        <taxon>Alphaproteobacteria</taxon>
        <taxon>Rhodobacterales</taxon>
        <taxon>Roseobacteraceae</taxon>
        <taxon>Roseivivax</taxon>
    </lineage>
</organism>
<dbReference type="SUPFAM" id="SSF53850">
    <property type="entry name" value="Periplasmic binding protein-like II"/>
    <property type="match status" value="1"/>
</dbReference>
<dbReference type="InterPro" id="IPR050176">
    <property type="entry name" value="LTTR"/>
</dbReference>
<dbReference type="Proteomes" id="UP000325289">
    <property type="component" value="Unassembled WGS sequence"/>
</dbReference>
<keyword evidence="2" id="KW-0805">Transcription regulation</keyword>
<comment type="similarity">
    <text evidence="1">Belongs to the LysR transcriptional regulatory family.</text>
</comment>
<evidence type="ECO:0000256" key="4">
    <source>
        <dbReference type="ARBA" id="ARBA00023163"/>
    </source>
</evidence>
<evidence type="ECO:0000313" key="6">
    <source>
        <dbReference type="EMBL" id="SFE66143.1"/>
    </source>
</evidence>
<keyword evidence="7" id="KW-1185">Reference proteome</keyword>
<evidence type="ECO:0000313" key="7">
    <source>
        <dbReference type="Proteomes" id="UP000325289"/>
    </source>
</evidence>
<dbReference type="Gene3D" id="3.40.190.290">
    <property type="match status" value="1"/>
</dbReference>
<dbReference type="RefSeq" id="WP_149757643.1">
    <property type="nucleotide sequence ID" value="NZ_FOMS01000013.1"/>
</dbReference>
<protein>
    <submittedName>
        <fullName evidence="6">DNA-binding transcriptional regulator, LysR family</fullName>
    </submittedName>
</protein>
<dbReference type="AlphaFoldDB" id="A0A1I2CEA1"/>
<dbReference type="InterPro" id="IPR036388">
    <property type="entry name" value="WH-like_DNA-bd_sf"/>
</dbReference>
<dbReference type="PROSITE" id="PS50931">
    <property type="entry name" value="HTH_LYSR"/>
    <property type="match status" value="1"/>
</dbReference>
<dbReference type="OrthoDB" id="9796526at2"/>
<reference evidence="6 7" key="1">
    <citation type="submission" date="2016-10" db="EMBL/GenBank/DDBJ databases">
        <authorList>
            <person name="Varghese N."/>
            <person name="Submissions S."/>
        </authorList>
    </citation>
    <scope>NUCLEOTIDE SEQUENCE [LARGE SCALE GENOMIC DNA]</scope>
    <source>
        <strain evidence="7">YIM D21,KCTC 23444,ACCC 10710</strain>
    </source>
</reference>
<dbReference type="InterPro" id="IPR000847">
    <property type="entry name" value="LysR_HTH_N"/>
</dbReference>
<dbReference type="PANTHER" id="PTHR30579:SF3">
    <property type="entry name" value="TRANSCRIPTIONAL REGULATORY PROTEIN"/>
    <property type="match status" value="1"/>
</dbReference>
<dbReference type="GO" id="GO:0003677">
    <property type="term" value="F:DNA binding"/>
    <property type="evidence" value="ECO:0007669"/>
    <property type="project" value="UniProtKB-KW"/>
</dbReference>
<evidence type="ECO:0000259" key="5">
    <source>
        <dbReference type="PROSITE" id="PS50931"/>
    </source>
</evidence>
<dbReference type="Pfam" id="PF00126">
    <property type="entry name" value="HTH_1"/>
    <property type="match status" value="1"/>
</dbReference>
<keyword evidence="4" id="KW-0804">Transcription</keyword>
<dbReference type="Gene3D" id="1.10.10.10">
    <property type="entry name" value="Winged helix-like DNA-binding domain superfamily/Winged helix DNA-binding domain"/>
    <property type="match status" value="1"/>
</dbReference>
<proteinExistence type="inferred from homology"/>
<evidence type="ECO:0000256" key="2">
    <source>
        <dbReference type="ARBA" id="ARBA00023015"/>
    </source>
</evidence>
<accession>A0A1I2CEA1</accession>
<evidence type="ECO:0000256" key="1">
    <source>
        <dbReference type="ARBA" id="ARBA00009437"/>
    </source>
</evidence>
<gene>
    <name evidence="6" type="ORF">SAMN04515678_11362</name>
</gene>
<dbReference type="SUPFAM" id="SSF46785">
    <property type="entry name" value="Winged helix' DNA-binding domain"/>
    <property type="match status" value="1"/>
</dbReference>
<keyword evidence="3 6" id="KW-0238">DNA-binding</keyword>